<reference evidence="1 2" key="1">
    <citation type="journal article" date="2020" name="ISME J.">
        <title>Uncovering the hidden diversity of litter-decomposition mechanisms in mushroom-forming fungi.</title>
        <authorList>
            <person name="Floudas D."/>
            <person name="Bentzer J."/>
            <person name="Ahren D."/>
            <person name="Johansson T."/>
            <person name="Persson P."/>
            <person name="Tunlid A."/>
        </authorList>
    </citation>
    <scope>NUCLEOTIDE SEQUENCE [LARGE SCALE GENOMIC DNA]</scope>
    <source>
        <strain evidence="1 2">CBS 406.79</strain>
    </source>
</reference>
<proteinExistence type="predicted"/>
<protein>
    <submittedName>
        <fullName evidence="1">Uncharacterized protein</fullName>
    </submittedName>
</protein>
<dbReference type="EMBL" id="JAACJN010000116">
    <property type="protein sequence ID" value="KAF5371439.1"/>
    <property type="molecule type" value="Genomic_DNA"/>
</dbReference>
<accession>A0A8H5LVZ6</accession>
<keyword evidence="2" id="KW-1185">Reference proteome</keyword>
<name>A0A8H5LVZ6_9AGAR</name>
<organism evidence="1 2">
    <name type="scientific">Collybiopsis confluens</name>
    <dbReference type="NCBI Taxonomy" id="2823264"/>
    <lineage>
        <taxon>Eukaryota</taxon>
        <taxon>Fungi</taxon>
        <taxon>Dikarya</taxon>
        <taxon>Basidiomycota</taxon>
        <taxon>Agaricomycotina</taxon>
        <taxon>Agaricomycetes</taxon>
        <taxon>Agaricomycetidae</taxon>
        <taxon>Agaricales</taxon>
        <taxon>Marasmiineae</taxon>
        <taxon>Omphalotaceae</taxon>
        <taxon>Collybiopsis</taxon>
    </lineage>
</organism>
<evidence type="ECO:0000313" key="1">
    <source>
        <dbReference type="EMBL" id="KAF5371439.1"/>
    </source>
</evidence>
<dbReference type="AlphaFoldDB" id="A0A8H5LVZ6"/>
<sequence length="305" mass="35016">MAREVLNEKYPYLMTAPSSSSSTSSSPIQSLDTNKTYIFELIHPQNPTHVRYTYKDLVLLSIVGKDGSEPPPDFNWSIYPFPRPTYHDIPISDFPAIQRLNRSNEEGFIVKIYPLPSSTSTSPFSFHPQRIKVKFESYLELIKSKNYIIGGGDQTPNELAEVYRRKRGFIYTFDEAQVVRRMGQDKDAYFDSVRRISDDFGGPEWVNGLMDMWNEAETAFMEAEAELLAAMNRLMADGFEAQVGTEDVDVKRRFAQRIMQEPEMSRHKNTLFAWFGGGPIEKQVAMFVSSVKVNSRKEQTKKTKE</sequence>
<evidence type="ECO:0000313" key="2">
    <source>
        <dbReference type="Proteomes" id="UP000518752"/>
    </source>
</evidence>
<comment type="caution">
    <text evidence="1">The sequence shown here is derived from an EMBL/GenBank/DDBJ whole genome shotgun (WGS) entry which is preliminary data.</text>
</comment>
<gene>
    <name evidence="1" type="ORF">D9757_009985</name>
</gene>
<dbReference type="Proteomes" id="UP000518752">
    <property type="component" value="Unassembled WGS sequence"/>
</dbReference>
<dbReference type="OrthoDB" id="3217513at2759"/>